<dbReference type="SUPFAM" id="SSF53927">
    <property type="entry name" value="Cytidine deaminase-like"/>
    <property type="match status" value="1"/>
</dbReference>
<protein>
    <recommendedName>
        <fullName evidence="1">CMP/dCMP-type deaminase domain-containing protein</fullName>
    </recommendedName>
</protein>
<organism evidence="2 3">
    <name type="scientific">Klebsiella phage vB_KleM_RaK2</name>
    <dbReference type="NCBI Taxonomy" id="1147094"/>
    <lineage>
        <taxon>Viruses</taxon>
        <taxon>Duplodnaviria</taxon>
        <taxon>Heunggongvirae</taxon>
        <taxon>Uroviricota</taxon>
        <taxon>Caudoviricetes</taxon>
        <taxon>Alcyoneusvirus</taxon>
        <taxon>Alcyoneusvirus RaK2</taxon>
    </lineage>
</organism>
<dbReference type="GeneID" id="14013106"/>
<dbReference type="Pfam" id="PF00383">
    <property type="entry name" value="dCMP_cyt_deam_1"/>
    <property type="match status" value="1"/>
</dbReference>
<dbReference type="KEGG" id="vg:14013106"/>
<feature type="domain" description="CMP/dCMP-type deaminase" evidence="1">
    <location>
        <begin position="23"/>
        <end position="121"/>
    </location>
</feature>
<dbReference type="OrthoDB" id="18817at10239"/>
<reference evidence="2 3" key="1">
    <citation type="journal article" date="2012" name="J. Virol.">
        <title>Genome of Klebsiella sp.-Infecting Bacteriophage vB_KleM_RaK2.</title>
        <authorList>
            <person name="Simoliunas E."/>
            <person name="Kaliniene L."/>
            <person name="Truncaite L."/>
            <person name="Klausa V."/>
            <person name="Zajanckauskaite A."/>
            <person name="Meskys R."/>
        </authorList>
    </citation>
    <scope>NUCLEOTIDE SEQUENCE [LARGE SCALE GENOMIC DNA]</scope>
</reference>
<dbReference type="GO" id="GO:0003824">
    <property type="term" value="F:catalytic activity"/>
    <property type="evidence" value="ECO:0007669"/>
    <property type="project" value="InterPro"/>
</dbReference>
<name>H6X4X5_9CAUD</name>
<gene>
    <name evidence="2" type="ORF">RaK2_00518</name>
</gene>
<dbReference type="RefSeq" id="YP_007007673.1">
    <property type="nucleotide sequence ID" value="NC_019526.1"/>
</dbReference>
<dbReference type="InterPro" id="IPR002125">
    <property type="entry name" value="CMP_dCMP_dom"/>
</dbReference>
<dbReference type="EMBL" id="JQ513383">
    <property type="protein sequence ID" value="AFA44791.1"/>
    <property type="molecule type" value="Genomic_DNA"/>
</dbReference>
<evidence type="ECO:0000313" key="3">
    <source>
        <dbReference type="Proteomes" id="UP000007524"/>
    </source>
</evidence>
<sequence>MNKDLSKLVEDLRNMPKIEQVGSFKRFLVIARALDKKGRVLSTKTNSYTQTHPVQKKFAVRAGRCEAVWLHAEIRCLLAARKDVHTLLIARINKEGLPVPAKPCSVCELAIKEYGVKRVIYT</sequence>
<accession>H6X4X5</accession>
<dbReference type="Gene3D" id="3.40.140.10">
    <property type="entry name" value="Cytidine Deaminase, domain 2"/>
    <property type="match status" value="1"/>
</dbReference>
<keyword evidence="3" id="KW-1185">Reference proteome</keyword>
<evidence type="ECO:0000259" key="1">
    <source>
        <dbReference type="Pfam" id="PF00383"/>
    </source>
</evidence>
<dbReference type="InterPro" id="IPR016193">
    <property type="entry name" value="Cytidine_deaminase-like"/>
</dbReference>
<proteinExistence type="predicted"/>
<evidence type="ECO:0000313" key="2">
    <source>
        <dbReference type="EMBL" id="AFA44791.1"/>
    </source>
</evidence>
<dbReference type="Proteomes" id="UP000007524">
    <property type="component" value="Segment"/>
</dbReference>